<reference evidence="1 2" key="1">
    <citation type="submission" date="2019-07" db="EMBL/GenBank/DDBJ databases">
        <title>Whole genome shotgun sequence of Pseudonocardia sulfidoxydans NBRC 16205.</title>
        <authorList>
            <person name="Hosoyama A."/>
            <person name="Uohara A."/>
            <person name="Ohji S."/>
            <person name="Ichikawa N."/>
        </authorList>
    </citation>
    <scope>NUCLEOTIDE SEQUENCE [LARGE SCALE GENOMIC DNA]</scope>
    <source>
        <strain evidence="1 2">NBRC 16205</strain>
    </source>
</reference>
<dbReference type="RefSeq" id="WP_147110443.1">
    <property type="nucleotide sequence ID" value="NZ_BJVJ01000044.1"/>
</dbReference>
<accession>A0A511DKS7</accession>
<comment type="caution">
    <text evidence="1">The sequence shown here is derived from an EMBL/GenBank/DDBJ whole genome shotgun (WGS) entry which is preliminary data.</text>
</comment>
<proteinExistence type="predicted"/>
<dbReference type="EMBL" id="BJVJ01000044">
    <property type="protein sequence ID" value="GEL25017.1"/>
    <property type="molecule type" value="Genomic_DNA"/>
</dbReference>
<name>A0A511DKS7_9PSEU</name>
<gene>
    <name evidence="1" type="ORF">PSU4_39710</name>
</gene>
<organism evidence="1 2">
    <name type="scientific">Pseudonocardia sulfidoxydans NBRC 16205</name>
    <dbReference type="NCBI Taxonomy" id="1223511"/>
    <lineage>
        <taxon>Bacteria</taxon>
        <taxon>Bacillati</taxon>
        <taxon>Actinomycetota</taxon>
        <taxon>Actinomycetes</taxon>
        <taxon>Pseudonocardiales</taxon>
        <taxon>Pseudonocardiaceae</taxon>
        <taxon>Pseudonocardia</taxon>
    </lineage>
</organism>
<dbReference type="Proteomes" id="UP000321685">
    <property type="component" value="Unassembled WGS sequence"/>
</dbReference>
<evidence type="ECO:0000313" key="2">
    <source>
        <dbReference type="Proteomes" id="UP000321685"/>
    </source>
</evidence>
<dbReference type="OrthoDB" id="3576089at2"/>
<keyword evidence="2" id="KW-1185">Reference proteome</keyword>
<sequence length="99" mass="11037">MPLDWSYVLERYRDGAEVASLPGTATLSVSGADEEKIYVSHRLWKASLSRGNLERAIDLVEKGEMTRSAADFIDQYRTVIADERPTTAATVLKDLGYLD</sequence>
<protein>
    <submittedName>
        <fullName evidence="1">Uncharacterized protein</fullName>
    </submittedName>
</protein>
<dbReference type="AlphaFoldDB" id="A0A511DKS7"/>
<evidence type="ECO:0000313" key="1">
    <source>
        <dbReference type="EMBL" id="GEL25017.1"/>
    </source>
</evidence>